<gene>
    <name evidence="1" type="ORF">UFOVP11_26</name>
</gene>
<accession>A0A6J5KJB0</accession>
<proteinExistence type="predicted"/>
<sequence length="85" mass="9517">MRVYDSSPWESIWLEQQLMNLQQAIEELTSTYQSLDLVAQGLPVDGKEVANALALATPDTAEYVALTFLAKYNAYTESVKKSKTE</sequence>
<reference evidence="1" key="1">
    <citation type="submission" date="2020-04" db="EMBL/GenBank/DDBJ databases">
        <authorList>
            <person name="Chiriac C."/>
            <person name="Salcher M."/>
            <person name="Ghai R."/>
            <person name="Kavagutti S V."/>
        </authorList>
    </citation>
    <scope>NUCLEOTIDE SEQUENCE</scope>
</reference>
<name>A0A6J5KJB0_9CAUD</name>
<protein>
    <submittedName>
        <fullName evidence="1">Uncharacterized protein</fullName>
    </submittedName>
</protein>
<evidence type="ECO:0000313" key="1">
    <source>
        <dbReference type="EMBL" id="CAB4121443.1"/>
    </source>
</evidence>
<dbReference type="EMBL" id="LR796147">
    <property type="protein sequence ID" value="CAB4121443.1"/>
    <property type="molecule type" value="Genomic_DNA"/>
</dbReference>
<organism evidence="1">
    <name type="scientific">uncultured Caudovirales phage</name>
    <dbReference type="NCBI Taxonomy" id="2100421"/>
    <lineage>
        <taxon>Viruses</taxon>
        <taxon>Duplodnaviria</taxon>
        <taxon>Heunggongvirae</taxon>
        <taxon>Uroviricota</taxon>
        <taxon>Caudoviricetes</taxon>
        <taxon>Peduoviridae</taxon>
        <taxon>Maltschvirus</taxon>
        <taxon>Maltschvirus maltsch</taxon>
    </lineage>
</organism>